<evidence type="ECO:0000313" key="1">
    <source>
        <dbReference type="EMBL" id="MQT00119.1"/>
    </source>
</evidence>
<comment type="caution">
    <text evidence="1">The sequence shown here is derived from an EMBL/GenBank/DDBJ whole genome shotgun (WGS) entry which is preliminary data.</text>
</comment>
<evidence type="ECO:0000313" key="2">
    <source>
        <dbReference type="Proteomes" id="UP000419138"/>
    </source>
</evidence>
<reference evidence="1 2" key="1">
    <citation type="submission" date="2019-05" db="EMBL/GenBank/DDBJ databases">
        <title>Comparative genomics and metabolomics analyses of clavulanic acid producing Streptomyces species provides insight into specialized metabolism and evolution of beta-lactam biosynthetic gene clusters.</title>
        <authorList>
            <person name="Moore M.A."/>
            <person name="Cruz-Morales P."/>
            <person name="Barona Gomez F."/>
            <person name="Kapil T."/>
        </authorList>
    </citation>
    <scope>NUCLEOTIDE SEQUENCE [LARGE SCALE GENOMIC DNA]</scope>
    <source>
        <strain evidence="1 2">NRRL 5741</strain>
    </source>
</reference>
<protein>
    <submittedName>
        <fullName evidence="1">Uncharacterized protein</fullName>
    </submittedName>
</protein>
<organism evidence="1 2">
    <name type="scientific">Streptomyces jumonjinensis</name>
    <dbReference type="NCBI Taxonomy" id="1945"/>
    <lineage>
        <taxon>Bacteria</taxon>
        <taxon>Bacillati</taxon>
        <taxon>Actinomycetota</taxon>
        <taxon>Actinomycetes</taxon>
        <taxon>Kitasatosporales</taxon>
        <taxon>Streptomycetaceae</taxon>
        <taxon>Streptomyces</taxon>
    </lineage>
</organism>
<proteinExistence type="predicted"/>
<keyword evidence="2" id="KW-1185">Reference proteome</keyword>
<gene>
    <name evidence="1" type="ORF">FF041_07755</name>
</gene>
<dbReference type="EMBL" id="VCLA01000062">
    <property type="protein sequence ID" value="MQT00119.1"/>
    <property type="molecule type" value="Genomic_DNA"/>
</dbReference>
<dbReference type="AlphaFoldDB" id="A0A646KCU7"/>
<sequence>MIVGYPEWRRDHLVMAAHGLQPPVAAGGDGRREGEAAGSWRAGWRLRGPAGRLLGGNRPFRRDRRRRSEVTRLPWTLICAGERRIGGICAAAARGERFLDTLRSA</sequence>
<dbReference type="Proteomes" id="UP000419138">
    <property type="component" value="Unassembled WGS sequence"/>
</dbReference>
<name>A0A646KCU7_STRJU</name>
<accession>A0A646KCU7</accession>